<evidence type="ECO:0000313" key="3">
    <source>
        <dbReference type="Proteomes" id="UP001054889"/>
    </source>
</evidence>
<reference evidence="2" key="2">
    <citation type="submission" date="2021-12" db="EMBL/GenBank/DDBJ databases">
        <title>Resequencing data analysis of finger millet.</title>
        <authorList>
            <person name="Hatakeyama M."/>
            <person name="Aluri S."/>
            <person name="Balachadran M.T."/>
            <person name="Sivarajan S.R."/>
            <person name="Poveda L."/>
            <person name="Shimizu-Inatsugi R."/>
            <person name="Schlapbach R."/>
            <person name="Sreeman S.M."/>
            <person name="Shimizu K.K."/>
        </authorList>
    </citation>
    <scope>NUCLEOTIDE SEQUENCE</scope>
</reference>
<dbReference type="InterPro" id="IPR055411">
    <property type="entry name" value="LRR_FXL15/At3g58940/PEG3-like"/>
</dbReference>
<evidence type="ECO:0000313" key="2">
    <source>
        <dbReference type="EMBL" id="GJN28836.1"/>
    </source>
</evidence>
<dbReference type="PANTHER" id="PTHR32141:SF181">
    <property type="entry name" value="F-BOX DOMAIN-CONTAINING PROTEIN"/>
    <property type="match status" value="1"/>
</dbReference>
<dbReference type="Proteomes" id="UP001054889">
    <property type="component" value="Unassembled WGS sequence"/>
</dbReference>
<gene>
    <name evidence="2" type="primary">gb17005</name>
    <name evidence="2" type="ORF">PR202_gb17005</name>
</gene>
<keyword evidence="3" id="KW-1185">Reference proteome</keyword>
<dbReference type="InterPro" id="IPR055302">
    <property type="entry name" value="F-box_dom-containing"/>
</dbReference>
<feature type="domain" description="F-box/LRR-repeat protein 15/At3g58940/PEG3-like LRR" evidence="1">
    <location>
        <begin position="1"/>
        <end position="158"/>
    </location>
</feature>
<dbReference type="EMBL" id="BQKI01000081">
    <property type="protein sequence ID" value="GJN28836.1"/>
    <property type="molecule type" value="Genomic_DNA"/>
</dbReference>
<dbReference type="SUPFAM" id="SSF52047">
    <property type="entry name" value="RNI-like"/>
    <property type="match status" value="1"/>
</dbReference>
<dbReference type="AlphaFoldDB" id="A0AAV5F1W0"/>
<organism evidence="2 3">
    <name type="scientific">Eleusine coracana subsp. coracana</name>
    <dbReference type="NCBI Taxonomy" id="191504"/>
    <lineage>
        <taxon>Eukaryota</taxon>
        <taxon>Viridiplantae</taxon>
        <taxon>Streptophyta</taxon>
        <taxon>Embryophyta</taxon>
        <taxon>Tracheophyta</taxon>
        <taxon>Spermatophyta</taxon>
        <taxon>Magnoliopsida</taxon>
        <taxon>Liliopsida</taxon>
        <taxon>Poales</taxon>
        <taxon>Poaceae</taxon>
        <taxon>PACMAD clade</taxon>
        <taxon>Chloridoideae</taxon>
        <taxon>Cynodonteae</taxon>
        <taxon>Eleusininae</taxon>
        <taxon>Eleusine</taxon>
    </lineage>
</organism>
<reference evidence="2" key="1">
    <citation type="journal article" date="2018" name="DNA Res.">
        <title>Multiple hybrid de novo genome assembly of finger millet, an orphan allotetraploid crop.</title>
        <authorList>
            <person name="Hatakeyama M."/>
            <person name="Aluri S."/>
            <person name="Balachadran M.T."/>
            <person name="Sivarajan S.R."/>
            <person name="Patrignani A."/>
            <person name="Gruter S."/>
            <person name="Poveda L."/>
            <person name="Shimizu-Inatsugi R."/>
            <person name="Baeten J."/>
            <person name="Francoijs K.J."/>
            <person name="Nataraja K.N."/>
            <person name="Reddy Y.A.N."/>
            <person name="Phadnis S."/>
            <person name="Ravikumar R.L."/>
            <person name="Schlapbach R."/>
            <person name="Sreeman S.M."/>
            <person name="Shimizu K.K."/>
        </authorList>
    </citation>
    <scope>NUCLEOTIDE SEQUENCE</scope>
</reference>
<accession>A0AAV5F1W0</accession>
<comment type="caution">
    <text evidence="2">The sequence shown here is derived from an EMBL/GenBank/DDBJ whole genome shotgun (WGS) entry which is preliminary data.</text>
</comment>
<dbReference type="PANTHER" id="PTHR32141">
    <property type="match status" value="1"/>
</dbReference>
<proteinExistence type="predicted"/>
<dbReference type="Pfam" id="PF24758">
    <property type="entry name" value="LRR_At5g56370"/>
    <property type="match status" value="1"/>
</dbReference>
<name>A0AAV5F1W0_ELECO</name>
<sequence>MKDRDLAFLLDRSPVLEVLTIISSQTDVRLCLVSHSLRCLQLGLSSLGDIVVTDAPRLERLLLWRTQRHRRSGGNKFSRIKIAKAPNLSMLGYWHPGQHQLQIGDTVIEADTNKVSPTSAIIHSIQTLTLDVNFDIGNEVKTLPAFIKCFPNIQTLHIRVRELLWCILQPVSNFKGSNGISSTVDVFTL</sequence>
<evidence type="ECO:0000259" key="1">
    <source>
        <dbReference type="Pfam" id="PF24758"/>
    </source>
</evidence>
<protein>
    <recommendedName>
        <fullName evidence="1">F-box/LRR-repeat protein 15/At3g58940/PEG3-like LRR domain-containing protein</fullName>
    </recommendedName>
</protein>